<dbReference type="PANTHER" id="PTHR43721:SF34">
    <property type="entry name" value="ELONGATION FACTOR TU, CHLOROPLASTIC"/>
    <property type="match status" value="1"/>
</dbReference>
<dbReference type="InterPro" id="IPR050055">
    <property type="entry name" value="EF-Tu_GTPase"/>
</dbReference>
<evidence type="ECO:0000313" key="2">
    <source>
        <dbReference type="EMBL" id="KJL28184.1"/>
    </source>
</evidence>
<dbReference type="Proteomes" id="UP000033640">
    <property type="component" value="Unassembled WGS sequence"/>
</dbReference>
<comment type="caution">
    <text evidence="2">The sequence shown here is derived from an EMBL/GenBank/DDBJ whole genome shotgun (WGS) entry which is preliminary data.</text>
</comment>
<keyword evidence="2" id="KW-0251">Elongation factor</keyword>
<evidence type="ECO:0000313" key="3">
    <source>
        <dbReference type="Proteomes" id="UP000033640"/>
    </source>
</evidence>
<dbReference type="GO" id="GO:0005525">
    <property type="term" value="F:GTP binding"/>
    <property type="evidence" value="ECO:0007669"/>
    <property type="project" value="InterPro"/>
</dbReference>
<dbReference type="PATRIC" id="fig|82380.11.peg.3283"/>
<dbReference type="Gene3D" id="2.40.30.10">
    <property type="entry name" value="Translation factors"/>
    <property type="match status" value="1"/>
</dbReference>
<dbReference type="GO" id="GO:0003746">
    <property type="term" value="F:translation elongation factor activity"/>
    <property type="evidence" value="ECO:0007669"/>
    <property type="project" value="UniProtKB-KW"/>
</dbReference>
<dbReference type="RefSeq" id="WP_045280485.1">
    <property type="nucleotide sequence ID" value="NZ_JYIW01000026.1"/>
</dbReference>
<gene>
    <name evidence="2" type="primary">tuf_2</name>
    <name evidence="2" type="ORF">RS83_03253</name>
</gene>
<evidence type="ECO:0000259" key="1">
    <source>
        <dbReference type="Pfam" id="PF03144"/>
    </source>
</evidence>
<reference evidence="2 3" key="1">
    <citation type="submission" date="2015-02" db="EMBL/GenBank/DDBJ databases">
        <title>Draft genome sequences of ten Microbacterium spp. with emphasis on heavy metal contaminated environments.</title>
        <authorList>
            <person name="Corretto E."/>
        </authorList>
    </citation>
    <scope>NUCLEOTIDE SEQUENCE [LARGE SCALE GENOMIC DNA]</scope>
    <source>
        <strain evidence="2 3">BEL4b</strain>
    </source>
</reference>
<organism evidence="2 3">
    <name type="scientific">Microbacterium oxydans</name>
    <dbReference type="NCBI Taxonomy" id="82380"/>
    <lineage>
        <taxon>Bacteria</taxon>
        <taxon>Bacillati</taxon>
        <taxon>Actinomycetota</taxon>
        <taxon>Actinomycetes</taxon>
        <taxon>Micrococcales</taxon>
        <taxon>Microbacteriaceae</taxon>
        <taxon>Microbacterium</taxon>
    </lineage>
</organism>
<dbReference type="EMBL" id="JYIW01000026">
    <property type="protein sequence ID" value="KJL28184.1"/>
    <property type="molecule type" value="Genomic_DNA"/>
</dbReference>
<protein>
    <submittedName>
        <fullName evidence="2">Elongation factor Tu</fullName>
    </submittedName>
</protein>
<dbReference type="AlphaFoldDB" id="A0A0F0L683"/>
<dbReference type="InterPro" id="IPR004161">
    <property type="entry name" value="EFTu-like_2"/>
</dbReference>
<dbReference type="InterPro" id="IPR009000">
    <property type="entry name" value="Transl_B-barrel_sf"/>
</dbReference>
<dbReference type="PANTHER" id="PTHR43721">
    <property type="entry name" value="ELONGATION FACTOR TU-RELATED"/>
    <property type="match status" value="1"/>
</dbReference>
<keyword evidence="2" id="KW-0648">Protein biosynthesis</keyword>
<name>A0A0F0L683_9MICO</name>
<accession>A0A0F0L683</accession>
<sequence length="144" mass="14934">MGWFGKKRDPQDANEVLRRYNEAEAARLDGVRQGSGSAASSSTAAAPVTVTASASTAEFEVEDVFTITGRGQVATGHVIRGVIRVGDRVAVVRSGSSVAETAITGIEMFRAHATEVTTGAMAGLLLQDKVDITRGDVIRAAASA</sequence>
<proteinExistence type="predicted"/>
<feature type="domain" description="Translation elongation factor EFTu-like" evidence="1">
    <location>
        <begin position="71"/>
        <end position="138"/>
    </location>
</feature>
<dbReference type="Pfam" id="PF03144">
    <property type="entry name" value="GTP_EFTU_D2"/>
    <property type="match status" value="1"/>
</dbReference>
<dbReference type="SUPFAM" id="SSF50447">
    <property type="entry name" value="Translation proteins"/>
    <property type="match status" value="1"/>
</dbReference>